<sequence>MGSPRSNSSLQRSLQQSRASPLSTFGSAVRGNLFGSQLQSHPILEGEGESLLATLCTVVRIAGKTKEGDSKFQNIRGEEEAPPGQVEDCASVGKTGAPATAKPVSPSAAPQPNMFAVLDDIDVEERDPVKQINPHPSANSN</sequence>
<organism evidence="2 3">
    <name type="scientific">Riccia sorocarpa</name>
    <dbReference type="NCBI Taxonomy" id="122646"/>
    <lineage>
        <taxon>Eukaryota</taxon>
        <taxon>Viridiplantae</taxon>
        <taxon>Streptophyta</taxon>
        <taxon>Embryophyta</taxon>
        <taxon>Marchantiophyta</taxon>
        <taxon>Marchantiopsida</taxon>
        <taxon>Marchantiidae</taxon>
        <taxon>Marchantiales</taxon>
        <taxon>Ricciaceae</taxon>
        <taxon>Riccia</taxon>
    </lineage>
</organism>
<dbReference type="AlphaFoldDB" id="A0ABD3GFB8"/>
<proteinExistence type="predicted"/>
<gene>
    <name evidence="2" type="ORF">R1sor_027566</name>
</gene>
<feature type="region of interest" description="Disordered" evidence="1">
    <location>
        <begin position="1"/>
        <end position="26"/>
    </location>
</feature>
<comment type="caution">
    <text evidence="2">The sequence shown here is derived from an EMBL/GenBank/DDBJ whole genome shotgun (WGS) entry which is preliminary data.</text>
</comment>
<feature type="compositionally biased region" description="Low complexity" evidence="1">
    <location>
        <begin position="1"/>
        <end position="23"/>
    </location>
</feature>
<feature type="region of interest" description="Disordered" evidence="1">
    <location>
        <begin position="74"/>
        <end position="114"/>
    </location>
</feature>
<evidence type="ECO:0000256" key="1">
    <source>
        <dbReference type="SAM" id="MobiDB-lite"/>
    </source>
</evidence>
<accession>A0ABD3GFB8</accession>
<dbReference type="EMBL" id="JBJQOH010000008">
    <property type="protein sequence ID" value="KAL3677618.1"/>
    <property type="molecule type" value="Genomic_DNA"/>
</dbReference>
<keyword evidence="3" id="KW-1185">Reference proteome</keyword>
<name>A0ABD3GFB8_9MARC</name>
<evidence type="ECO:0000313" key="3">
    <source>
        <dbReference type="Proteomes" id="UP001633002"/>
    </source>
</evidence>
<evidence type="ECO:0000313" key="2">
    <source>
        <dbReference type="EMBL" id="KAL3677618.1"/>
    </source>
</evidence>
<dbReference type="Proteomes" id="UP001633002">
    <property type="component" value="Unassembled WGS sequence"/>
</dbReference>
<reference evidence="2 3" key="1">
    <citation type="submission" date="2024-09" db="EMBL/GenBank/DDBJ databases">
        <title>Chromosome-scale assembly of Riccia sorocarpa.</title>
        <authorList>
            <person name="Paukszto L."/>
        </authorList>
    </citation>
    <scope>NUCLEOTIDE SEQUENCE [LARGE SCALE GENOMIC DNA]</scope>
    <source>
        <strain evidence="2">LP-2024</strain>
        <tissue evidence="2">Aerial parts of the thallus</tissue>
    </source>
</reference>
<feature type="region of interest" description="Disordered" evidence="1">
    <location>
        <begin position="122"/>
        <end position="141"/>
    </location>
</feature>
<protein>
    <submittedName>
        <fullName evidence="2">Uncharacterized protein</fullName>
    </submittedName>
</protein>